<dbReference type="Pfam" id="PF13672">
    <property type="entry name" value="PP2C_2"/>
    <property type="match status" value="1"/>
</dbReference>
<keyword evidence="4" id="KW-1185">Reference proteome</keyword>
<reference evidence="3 4" key="1">
    <citation type="journal article" date="2019" name="Int. J. Syst. Evol. Microbiol.">
        <title>The Global Catalogue of Microorganisms (GCM) 10K type strain sequencing project: providing services to taxonomists for standard genome sequencing and annotation.</title>
        <authorList>
            <consortium name="The Broad Institute Genomics Platform"/>
            <consortium name="The Broad Institute Genome Sequencing Center for Infectious Disease"/>
            <person name="Wu L."/>
            <person name="Ma J."/>
        </authorList>
    </citation>
    <scope>NUCLEOTIDE SEQUENCE [LARGE SCALE GENOMIC DNA]</scope>
    <source>
        <strain evidence="3 4">JCM 15478</strain>
    </source>
</reference>
<organism evidence="3 4">
    <name type="scientific">Streptomyces albiaxialis</name>
    <dbReference type="NCBI Taxonomy" id="329523"/>
    <lineage>
        <taxon>Bacteria</taxon>
        <taxon>Bacillati</taxon>
        <taxon>Actinomycetota</taxon>
        <taxon>Actinomycetes</taxon>
        <taxon>Kitasatosporales</taxon>
        <taxon>Streptomycetaceae</taxon>
        <taxon>Streptomyces</taxon>
    </lineage>
</organism>
<feature type="region of interest" description="Disordered" evidence="1">
    <location>
        <begin position="114"/>
        <end position="136"/>
    </location>
</feature>
<feature type="compositionally biased region" description="Basic and acidic residues" evidence="1">
    <location>
        <begin position="290"/>
        <end position="305"/>
    </location>
</feature>
<feature type="region of interest" description="Disordered" evidence="1">
    <location>
        <begin position="283"/>
        <end position="305"/>
    </location>
</feature>
<evidence type="ECO:0000256" key="1">
    <source>
        <dbReference type="SAM" id="MobiDB-lite"/>
    </source>
</evidence>
<feature type="domain" description="PPM-type phosphatase" evidence="2">
    <location>
        <begin position="26"/>
        <end position="261"/>
    </location>
</feature>
<accession>A0ABN2W3P9</accession>
<dbReference type="Gene3D" id="3.60.40.10">
    <property type="entry name" value="PPM-type phosphatase domain"/>
    <property type="match status" value="1"/>
</dbReference>
<proteinExistence type="predicted"/>
<dbReference type="InterPro" id="IPR001932">
    <property type="entry name" value="PPM-type_phosphatase-like_dom"/>
</dbReference>
<evidence type="ECO:0000313" key="4">
    <source>
        <dbReference type="Proteomes" id="UP001500016"/>
    </source>
</evidence>
<dbReference type="RefSeq" id="WP_344530394.1">
    <property type="nucleotide sequence ID" value="NZ_BAAAPE010000011.1"/>
</dbReference>
<dbReference type="SUPFAM" id="SSF81606">
    <property type="entry name" value="PP2C-like"/>
    <property type="match status" value="1"/>
</dbReference>
<evidence type="ECO:0000259" key="2">
    <source>
        <dbReference type="Pfam" id="PF13672"/>
    </source>
</evidence>
<gene>
    <name evidence="3" type="ORF">GCM10009801_41890</name>
</gene>
<protein>
    <submittedName>
        <fullName evidence="3">PP2C family serine/threonine-protein phosphatase</fullName>
    </submittedName>
</protein>
<evidence type="ECO:0000313" key="3">
    <source>
        <dbReference type="EMBL" id="GAA2082276.1"/>
    </source>
</evidence>
<name>A0ABN2W3P9_9ACTN</name>
<sequence>MTAAGARAGGWQTLQGMVKGAGKKYSQDRYVVRSAAGGEAVVLAVADGHGSAPHFRSDLGSRWAVEAFAGLALGFAERAVSHRTSERHWGVLRTEAQTLPQQLVHRWRGKALLHDGNSPARGGLPPAATEGRPPARDLTPYGTTLLGAVVTDWLTVCWQLGDGDVVLVDAGGVPRSPLDVGEELGDETDSLCEAEAWRQTRTHWEPVTGEGGRPPAVLLSTDGLAKSFADRAGFLEFAGGVTQRAAEQGVAAVQEQLADWLGRAGRFSGDDTTLVAAFAPGSLDGAQRGASHDSYADDDGRGTAL</sequence>
<dbReference type="InterPro" id="IPR036457">
    <property type="entry name" value="PPM-type-like_dom_sf"/>
</dbReference>
<comment type="caution">
    <text evidence="3">The sequence shown here is derived from an EMBL/GenBank/DDBJ whole genome shotgun (WGS) entry which is preliminary data.</text>
</comment>
<dbReference type="Proteomes" id="UP001500016">
    <property type="component" value="Unassembled WGS sequence"/>
</dbReference>
<dbReference type="EMBL" id="BAAAPE010000011">
    <property type="protein sequence ID" value="GAA2082276.1"/>
    <property type="molecule type" value="Genomic_DNA"/>
</dbReference>